<name>A0ABX2T7D6_9PROT</name>
<keyword evidence="4" id="KW-1185">Reference proteome</keyword>
<proteinExistence type="predicted"/>
<dbReference type="RefSeq" id="WP_180281981.1">
    <property type="nucleotide sequence ID" value="NZ_JABFDB010000006.1"/>
</dbReference>
<dbReference type="EMBL" id="JABFDB010000006">
    <property type="protein sequence ID" value="NYZ20216.1"/>
    <property type="molecule type" value="Genomic_DNA"/>
</dbReference>
<evidence type="ECO:0000256" key="1">
    <source>
        <dbReference type="SAM" id="MobiDB-lite"/>
    </source>
</evidence>
<reference evidence="3 4" key="1">
    <citation type="submission" date="2020-05" db="EMBL/GenBank/DDBJ databases">
        <title>Azospirillum oleiclasticum sp. nov, a nitrogen-fixing and heavy crude oil-emulsifying bacterium isolated from the crude oil of Yumen Oilfield.</title>
        <authorList>
            <person name="Wu D."/>
            <person name="Cai M."/>
            <person name="Zhang X."/>
        </authorList>
    </citation>
    <scope>NUCLEOTIDE SEQUENCE [LARGE SCALE GENOMIC DNA]</scope>
    <source>
        <strain evidence="3 4">ROY-1-1-2</strain>
    </source>
</reference>
<accession>A0ABX2T7D6</accession>
<comment type="caution">
    <text evidence="3">The sequence shown here is derived from an EMBL/GenBank/DDBJ whole genome shotgun (WGS) entry which is preliminary data.</text>
</comment>
<gene>
    <name evidence="3" type="ORF">HND93_10875</name>
</gene>
<evidence type="ECO:0000256" key="2">
    <source>
        <dbReference type="SAM" id="SignalP"/>
    </source>
</evidence>
<dbReference type="Proteomes" id="UP000584642">
    <property type="component" value="Unassembled WGS sequence"/>
</dbReference>
<sequence length="162" mass="17120">MRALMLALLVSAALAGPALAQGTAQGTAKPAPKPSETKAARSPLAGVAFPIQPYPLEASEMYGEFIGKAAKDNGRRCQGLEVYGWEFKKGDQSRLSEIVDTTMNAVEKSGYKLTQVKAPSLESPNSVPIVGDKAKKRLMMVWAPVADAVMLLICDASAAAKK</sequence>
<feature type="signal peptide" evidence="2">
    <location>
        <begin position="1"/>
        <end position="20"/>
    </location>
</feature>
<feature type="chain" id="PRO_5045539861" evidence="2">
    <location>
        <begin position="21"/>
        <end position="162"/>
    </location>
</feature>
<feature type="region of interest" description="Disordered" evidence="1">
    <location>
        <begin position="23"/>
        <end position="42"/>
    </location>
</feature>
<evidence type="ECO:0000313" key="4">
    <source>
        <dbReference type="Proteomes" id="UP000584642"/>
    </source>
</evidence>
<protein>
    <submittedName>
        <fullName evidence="3">Uncharacterized protein</fullName>
    </submittedName>
</protein>
<keyword evidence="2" id="KW-0732">Signal</keyword>
<evidence type="ECO:0000313" key="3">
    <source>
        <dbReference type="EMBL" id="NYZ20216.1"/>
    </source>
</evidence>
<organism evidence="3 4">
    <name type="scientific">Azospirillum oleiclasticum</name>
    <dbReference type="NCBI Taxonomy" id="2735135"/>
    <lineage>
        <taxon>Bacteria</taxon>
        <taxon>Pseudomonadati</taxon>
        <taxon>Pseudomonadota</taxon>
        <taxon>Alphaproteobacteria</taxon>
        <taxon>Rhodospirillales</taxon>
        <taxon>Azospirillaceae</taxon>
        <taxon>Azospirillum</taxon>
    </lineage>
</organism>